<dbReference type="AlphaFoldDB" id="A0A3B5ATZ1"/>
<evidence type="ECO:0000256" key="4">
    <source>
        <dbReference type="ARBA" id="ARBA00022729"/>
    </source>
</evidence>
<evidence type="ECO:0000256" key="9">
    <source>
        <dbReference type="ARBA" id="ARBA00023136"/>
    </source>
</evidence>
<keyword evidence="9" id="KW-0472">Membrane</keyword>
<feature type="domain" description="Cadherin" evidence="13">
    <location>
        <begin position="124"/>
        <end position="232"/>
    </location>
</feature>
<dbReference type="SMART" id="SM00112">
    <property type="entry name" value="CA"/>
    <property type="match status" value="2"/>
</dbReference>
<keyword evidence="4 12" id="KW-0732">Signal</keyword>
<evidence type="ECO:0000256" key="11">
    <source>
        <dbReference type="PROSITE-ProRule" id="PRU00043"/>
    </source>
</evidence>
<evidence type="ECO:0000256" key="12">
    <source>
        <dbReference type="SAM" id="SignalP"/>
    </source>
</evidence>
<dbReference type="PROSITE" id="PS00232">
    <property type="entry name" value="CADHERIN_1"/>
    <property type="match status" value="1"/>
</dbReference>
<accession>A0A3B5ATZ1</accession>
<feature type="domain" description="Cadherin" evidence="13">
    <location>
        <begin position="22"/>
        <end position="123"/>
    </location>
</feature>
<dbReference type="FunFam" id="2.60.40.60:FF:000006">
    <property type="entry name" value="Protocadherin alpha 2"/>
    <property type="match status" value="1"/>
</dbReference>
<evidence type="ECO:0000256" key="5">
    <source>
        <dbReference type="ARBA" id="ARBA00022737"/>
    </source>
</evidence>
<keyword evidence="5" id="KW-0677">Repeat</keyword>
<sequence length="253" mass="28293">MAVTTMRRQVLAFISFLCFCSVTGQVSYSIPEEMPKGSFVGDIAQDLGLDVKRLKSGKARIYTGDSAEYIELNKERGVLLVKDRIDREVICAQTAPCVILENPMEFYTVVVEIIDINDNTPVFEKSGMKFKISESAVIGAKFLLERAIDPDVGMNSLQSYFLTKTDNFALKLKDQPEGEKIVEMILQKPLDREKEEEIFLVLTAVDGGEPKLSGTAQIHVTVLDVNDNAPVFTKTKILIYCLCNISTQNYIFL</sequence>
<keyword evidence="3" id="KW-0812">Transmembrane</keyword>
<dbReference type="Pfam" id="PF08266">
    <property type="entry name" value="Cadherin_2"/>
    <property type="match status" value="1"/>
</dbReference>
<feature type="chain" id="PRO_5017354433" description="Cadherin domain-containing protein" evidence="12">
    <location>
        <begin position="25"/>
        <end position="253"/>
    </location>
</feature>
<dbReference type="Ensembl" id="ENSSPAT00000025303.1">
    <property type="protein sequence ID" value="ENSSPAP00000024893.1"/>
    <property type="gene ID" value="ENSSPAG00000018807.1"/>
</dbReference>
<dbReference type="PANTHER" id="PTHR24028">
    <property type="entry name" value="CADHERIN-87A"/>
    <property type="match status" value="1"/>
</dbReference>
<evidence type="ECO:0000256" key="1">
    <source>
        <dbReference type="ARBA" id="ARBA00004251"/>
    </source>
</evidence>
<evidence type="ECO:0000256" key="8">
    <source>
        <dbReference type="ARBA" id="ARBA00022989"/>
    </source>
</evidence>
<comment type="subcellular location">
    <subcellularLocation>
        <location evidence="1">Cell membrane</location>
        <topology evidence="1">Single-pass type I membrane protein</topology>
    </subcellularLocation>
</comment>
<keyword evidence="6 11" id="KW-0106">Calcium</keyword>
<feature type="signal peptide" evidence="12">
    <location>
        <begin position="1"/>
        <end position="24"/>
    </location>
</feature>
<name>A0A3B5ATZ1_9TELE</name>
<evidence type="ECO:0000256" key="7">
    <source>
        <dbReference type="ARBA" id="ARBA00022889"/>
    </source>
</evidence>
<reference evidence="14" key="1">
    <citation type="submission" date="2023-09" db="UniProtKB">
        <authorList>
            <consortium name="Ensembl"/>
        </authorList>
    </citation>
    <scope>IDENTIFICATION</scope>
</reference>
<dbReference type="GO" id="GO:0005509">
    <property type="term" value="F:calcium ion binding"/>
    <property type="evidence" value="ECO:0007669"/>
    <property type="project" value="UniProtKB-UniRule"/>
</dbReference>
<dbReference type="FunFam" id="2.60.40.60:FF:000007">
    <property type="entry name" value="Protocadherin alpha 2"/>
    <property type="match status" value="1"/>
</dbReference>
<proteinExistence type="predicted"/>
<dbReference type="GO" id="GO:0005886">
    <property type="term" value="C:plasma membrane"/>
    <property type="evidence" value="ECO:0007669"/>
    <property type="project" value="UniProtKB-SubCell"/>
</dbReference>
<keyword evidence="10" id="KW-0325">Glycoprotein</keyword>
<evidence type="ECO:0000256" key="6">
    <source>
        <dbReference type="ARBA" id="ARBA00022837"/>
    </source>
</evidence>
<dbReference type="SUPFAM" id="SSF49313">
    <property type="entry name" value="Cadherin-like"/>
    <property type="match status" value="2"/>
</dbReference>
<dbReference type="InterPro" id="IPR050174">
    <property type="entry name" value="Protocadherin/Cadherin-CA"/>
</dbReference>
<keyword evidence="8" id="KW-1133">Transmembrane helix</keyword>
<dbReference type="PROSITE" id="PS50268">
    <property type="entry name" value="CADHERIN_2"/>
    <property type="match status" value="2"/>
</dbReference>
<dbReference type="Gene3D" id="2.60.40.60">
    <property type="entry name" value="Cadherins"/>
    <property type="match status" value="2"/>
</dbReference>
<keyword evidence="7" id="KW-0130">Cell adhesion</keyword>
<evidence type="ECO:0000259" key="13">
    <source>
        <dbReference type="PROSITE" id="PS50268"/>
    </source>
</evidence>
<evidence type="ECO:0000256" key="3">
    <source>
        <dbReference type="ARBA" id="ARBA00022692"/>
    </source>
</evidence>
<protein>
    <recommendedName>
        <fullName evidence="13">Cadherin domain-containing protein</fullName>
    </recommendedName>
</protein>
<dbReference type="InterPro" id="IPR015919">
    <property type="entry name" value="Cadherin-like_sf"/>
</dbReference>
<dbReference type="PRINTS" id="PR00205">
    <property type="entry name" value="CADHERIN"/>
</dbReference>
<dbReference type="PANTHER" id="PTHR24028:SF296">
    <property type="entry name" value="PROTOCADHERIN 1 GAMMA 11 PRECURSOR-RELATED"/>
    <property type="match status" value="1"/>
</dbReference>
<evidence type="ECO:0000256" key="2">
    <source>
        <dbReference type="ARBA" id="ARBA00022475"/>
    </source>
</evidence>
<organism evidence="14">
    <name type="scientific">Stegastes partitus</name>
    <name type="common">bicolor damselfish</name>
    <dbReference type="NCBI Taxonomy" id="144197"/>
    <lineage>
        <taxon>Eukaryota</taxon>
        <taxon>Metazoa</taxon>
        <taxon>Chordata</taxon>
        <taxon>Craniata</taxon>
        <taxon>Vertebrata</taxon>
        <taxon>Euteleostomi</taxon>
        <taxon>Actinopterygii</taxon>
        <taxon>Neopterygii</taxon>
        <taxon>Teleostei</taxon>
        <taxon>Neoteleostei</taxon>
        <taxon>Acanthomorphata</taxon>
        <taxon>Ovalentaria</taxon>
        <taxon>Pomacentridae</taxon>
        <taxon>Stegastes</taxon>
    </lineage>
</organism>
<dbReference type="InterPro" id="IPR020894">
    <property type="entry name" value="Cadherin_CS"/>
</dbReference>
<evidence type="ECO:0000313" key="14">
    <source>
        <dbReference type="Ensembl" id="ENSSPAP00000024893.1"/>
    </source>
</evidence>
<dbReference type="InterPro" id="IPR002126">
    <property type="entry name" value="Cadherin-like_dom"/>
</dbReference>
<evidence type="ECO:0000256" key="10">
    <source>
        <dbReference type="ARBA" id="ARBA00023180"/>
    </source>
</evidence>
<dbReference type="GeneTree" id="ENSGT00940000164468"/>
<dbReference type="CDD" id="cd11304">
    <property type="entry name" value="Cadherin_repeat"/>
    <property type="match status" value="2"/>
</dbReference>
<dbReference type="InterPro" id="IPR013164">
    <property type="entry name" value="Cadherin_N"/>
</dbReference>
<dbReference type="STRING" id="144197.ENSSPAP00000024893"/>
<dbReference type="GO" id="GO:0009653">
    <property type="term" value="P:anatomical structure morphogenesis"/>
    <property type="evidence" value="ECO:0007669"/>
    <property type="project" value="UniProtKB-ARBA"/>
</dbReference>
<keyword evidence="2" id="KW-1003">Cell membrane</keyword>
<dbReference type="GO" id="GO:0007156">
    <property type="term" value="P:homophilic cell adhesion via plasma membrane adhesion molecules"/>
    <property type="evidence" value="ECO:0007669"/>
    <property type="project" value="InterPro"/>
</dbReference>
<dbReference type="Pfam" id="PF00028">
    <property type="entry name" value="Cadherin"/>
    <property type="match status" value="1"/>
</dbReference>